<reference evidence="1" key="1">
    <citation type="submission" date="2018-02" db="EMBL/GenBank/DDBJ databases">
        <authorList>
            <person name="Cohen D.B."/>
            <person name="Kent A.D."/>
        </authorList>
    </citation>
    <scope>NUCLEOTIDE SEQUENCE</scope>
</reference>
<evidence type="ECO:0000313" key="1">
    <source>
        <dbReference type="EMBL" id="SPD10394.1"/>
    </source>
</evidence>
<dbReference type="AlphaFoldDB" id="A0A2N9HFL7"/>
<protein>
    <recommendedName>
        <fullName evidence="2">K-box domain-containing protein</fullName>
    </recommendedName>
</protein>
<accession>A0A2N9HFL7</accession>
<gene>
    <name evidence="1" type="ORF">FSB_LOCUS38276</name>
</gene>
<name>A0A2N9HFL7_FAGSY</name>
<sequence>MLDQLTDLQRKEHLLNDANKTLRQRLMEGYDLSSLQLNPNGNDMGYGRQPAQHHGDAFFHQLQCEPTLHIGYHPDAVSGVTAGPSVNNYMAGWMP</sequence>
<dbReference type="EMBL" id="OIVN01003334">
    <property type="protein sequence ID" value="SPD10394.1"/>
    <property type="molecule type" value="Genomic_DNA"/>
</dbReference>
<organism evidence="1">
    <name type="scientific">Fagus sylvatica</name>
    <name type="common">Beechnut</name>
    <dbReference type="NCBI Taxonomy" id="28930"/>
    <lineage>
        <taxon>Eukaryota</taxon>
        <taxon>Viridiplantae</taxon>
        <taxon>Streptophyta</taxon>
        <taxon>Embryophyta</taxon>
        <taxon>Tracheophyta</taxon>
        <taxon>Spermatophyta</taxon>
        <taxon>Magnoliopsida</taxon>
        <taxon>eudicotyledons</taxon>
        <taxon>Gunneridae</taxon>
        <taxon>Pentapetalae</taxon>
        <taxon>rosids</taxon>
        <taxon>fabids</taxon>
        <taxon>Fagales</taxon>
        <taxon>Fagaceae</taxon>
        <taxon>Fagus</taxon>
    </lineage>
</organism>
<evidence type="ECO:0008006" key="2">
    <source>
        <dbReference type="Google" id="ProtNLM"/>
    </source>
</evidence>
<proteinExistence type="predicted"/>